<protein>
    <submittedName>
        <fullName evidence="1">Uncharacterized protein</fullName>
    </submittedName>
</protein>
<evidence type="ECO:0000313" key="2">
    <source>
        <dbReference type="Proteomes" id="UP001064504"/>
    </source>
</evidence>
<reference evidence="1" key="1">
    <citation type="submission" date="2022-09" db="EMBL/GenBank/DDBJ databases">
        <title>Complete genome sequence of Pseudomonas promysalinigenes strain RL-WG26, a newly isolated PGPR with the potential for plant salinity stress alleviation.</title>
        <authorList>
            <person name="Ren L."/>
            <person name="Wang G."/>
            <person name="Hu H."/>
        </authorList>
    </citation>
    <scope>NUCLEOTIDE SEQUENCE</scope>
    <source>
        <strain evidence="1">RL-WG26</strain>
    </source>
</reference>
<keyword evidence="2" id="KW-1185">Reference proteome</keyword>
<dbReference type="RefSeq" id="WP_261745184.1">
    <property type="nucleotide sequence ID" value="NZ_CP104557.1"/>
</dbReference>
<evidence type="ECO:0000313" key="1">
    <source>
        <dbReference type="EMBL" id="UXH41589.1"/>
    </source>
</evidence>
<sequence length="171" mass="19164">MISALTDQRIGQLLTCEKTITNPGARWKDFPGCKQKNYDVISDDGAQFEIYLRQNKKIAHSFSCGILLRLPSGESITLARYNGSCHPHSNPLEGGEKVDFRPHIHRATERYIRAGRKPEHYAVATDAYSDLEGAFDNLLIDCNVSGLGRPSTRHPDVGVWQQTTLGFFDDE</sequence>
<dbReference type="InterPro" id="IPR053916">
    <property type="entry name" value="DUF6978"/>
</dbReference>
<dbReference type="Pfam" id="PF22398">
    <property type="entry name" value="DUF6978"/>
    <property type="match status" value="1"/>
</dbReference>
<dbReference type="Proteomes" id="UP001064504">
    <property type="component" value="Chromosome"/>
</dbReference>
<dbReference type="EMBL" id="CP104557">
    <property type="protein sequence ID" value="UXH41589.1"/>
    <property type="molecule type" value="Genomic_DNA"/>
</dbReference>
<gene>
    <name evidence="1" type="ORF">N5C08_08720</name>
</gene>
<organism evidence="1 2">
    <name type="scientific">Pseudomonas promysalinigenes</name>
    <dbReference type="NCBI Taxonomy" id="485898"/>
    <lineage>
        <taxon>Bacteria</taxon>
        <taxon>Pseudomonadati</taxon>
        <taxon>Pseudomonadota</taxon>
        <taxon>Gammaproteobacteria</taxon>
        <taxon>Pseudomonadales</taxon>
        <taxon>Pseudomonadaceae</taxon>
        <taxon>Pseudomonas</taxon>
    </lineage>
</organism>
<accession>A0ABY6ATY6</accession>
<name>A0ABY6ATY6_9PSED</name>
<proteinExistence type="predicted"/>